<dbReference type="OrthoDB" id="9789361at2"/>
<dbReference type="InterPro" id="IPR005537">
    <property type="entry name" value="RAMP_III_fam"/>
</dbReference>
<evidence type="ECO:0000313" key="4">
    <source>
        <dbReference type="Proteomes" id="UP000184476"/>
    </source>
</evidence>
<dbReference type="PANTHER" id="PTHR36700">
    <property type="entry name" value="CRISPR SYSTEM CMR SUBUNIT CMR4"/>
    <property type="match status" value="1"/>
</dbReference>
<proteinExistence type="predicted"/>
<keyword evidence="1" id="KW-0051">Antiviral defense</keyword>
<reference evidence="3 4" key="1">
    <citation type="submission" date="2016-11" db="EMBL/GenBank/DDBJ databases">
        <authorList>
            <person name="Jaros S."/>
            <person name="Januszkiewicz K."/>
            <person name="Wedrychowicz H."/>
        </authorList>
    </citation>
    <scope>NUCLEOTIDE SEQUENCE [LARGE SCALE GENOMIC DNA]</scope>
    <source>
        <strain evidence="3 4">DSM 44666</strain>
    </source>
</reference>
<evidence type="ECO:0000256" key="1">
    <source>
        <dbReference type="ARBA" id="ARBA00023118"/>
    </source>
</evidence>
<organism evidence="3 4">
    <name type="scientific">Seinonella peptonophila</name>
    <dbReference type="NCBI Taxonomy" id="112248"/>
    <lineage>
        <taxon>Bacteria</taxon>
        <taxon>Bacillati</taxon>
        <taxon>Bacillota</taxon>
        <taxon>Bacilli</taxon>
        <taxon>Bacillales</taxon>
        <taxon>Thermoactinomycetaceae</taxon>
        <taxon>Seinonella</taxon>
    </lineage>
</organism>
<accession>A0A1M5BN96</accession>
<dbReference type="STRING" id="112248.SAMN05444392_1273"/>
<sequence>MSKQQMIGLLAETNIHVGAGQTYGAIDLPVAREVTTQFPVIPGSSLKGALRQKMEQEVKTGEKIATWFGNERAAGGIGVTDARLLLLPIRSLTSSFRWVTCPYILERFDRDLRMIGYEPSLPDIAVESEQAWIFTEDKRLVLEEYAFHPIQRQAEITEIVKWINPLIAHMSIRERMLESLTIISDREFTHFAQHALHIYARNSLDDETKESKNLWYEEALPSDSLLYSIFIARNPFQEDHLLELQETFKSSRYLQVGGNETIGQGWSILSIYEEGQHGSRKS</sequence>
<dbReference type="NCBIfam" id="TIGR02580">
    <property type="entry name" value="cas_RAMP_Cmr4"/>
    <property type="match status" value="1"/>
</dbReference>
<keyword evidence="4" id="KW-1185">Reference proteome</keyword>
<protein>
    <submittedName>
        <fullName evidence="3">CRISPR-associated protein, Cmr4 family</fullName>
    </submittedName>
</protein>
<dbReference type="Proteomes" id="UP000184476">
    <property type="component" value="Unassembled WGS sequence"/>
</dbReference>
<gene>
    <name evidence="3" type="ORF">SAMN05444392_1273</name>
</gene>
<dbReference type="InterPro" id="IPR013410">
    <property type="entry name" value="CRISPR-assoc_RAMP_Cmr4"/>
</dbReference>
<dbReference type="RefSeq" id="WP_073158726.1">
    <property type="nucleotide sequence ID" value="NZ_FQVL01000027.1"/>
</dbReference>
<evidence type="ECO:0000313" key="3">
    <source>
        <dbReference type="EMBL" id="SHF43682.1"/>
    </source>
</evidence>
<dbReference type="Pfam" id="PF03787">
    <property type="entry name" value="RAMPs"/>
    <property type="match status" value="1"/>
</dbReference>
<evidence type="ECO:0000259" key="2">
    <source>
        <dbReference type="Pfam" id="PF03787"/>
    </source>
</evidence>
<dbReference type="PANTHER" id="PTHR36700:SF1">
    <property type="entry name" value="CRISPR SYSTEM CMR SUBUNIT CMR4"/>
    <property type="match status" value="1"/>
</dbReference>
<dbReference type="GO" id="GO:0051607">
    <property type="term" value="P:defense response to virus"/>
    <property type="evidence" value="ECO:0007669"/>
    <property type="project" value="UniProtKB-KW"/>
</dbReference>
<feature type="domain" description="CRISPR type III-associated protein" evidence="2">
    <location>
        <begin position="11"/>
        <end position="266"/>
    </location>
</feature>
<dbReference type="AlphaFoldDB" id="A0A1M5BN96"/>
<dbReference type="EMBL" id="FQVL01000027">
    <property type="protein sequence ID" value="SHF43682.1"/>
    <property type="molecule type" value="Genomic_DNA"/>
</dbReference>
<name>A0A1M5BN96_9BACL</name>